<accession>A0A1K2HCZ4</accession>
<dbReference type="Gene3D" id="3.10.580.10">
    <property type="entry name" value="CBS-domain"/>
    <property type="match status" value="1"/>
</dbReference>
<dbReference type="InterPro" id="IPR046342">
    <property type="entry name" value="CBS_dom_sf"/>
</dbReference>
<reference evidence="3 4" key="2">
    <citation type="submission" date="2016-11" db="EMBL/GenBank/DDBJ databases">
        <authorList>
            <person name="Jaros S."/>
            <person name="Januszkiewicz K."/>
            <person name="Wedrychowicz H."/>
        </authorList>
    </citation>
    <scope>NUCLEOTIDE SEQUENCE [LARGE SCALE GENOMIC DNA]</scope>
    <source>
        <strain evidence="3 4">DSM 22330</strain>
    </source>
</reference>
<dbReference type="Proteomes" id="UP000218979">
    <property type="component" value="Unassembled WGS sequence"/>
</dbReference>
<feature type="domain" description="CBS" evidence="1">
    <location>
        <begin position="108"/>
        <end position="163"/>
    </location>
</feature>
<dbReference type="RefSeq" id="WP_031366076.1">
    <property type="nucleotide sequence ID" value="NZ_FPKS01000006.1"/>
</dbReference>
<dbReference type="Proteomes" id="UP000185655">
    <property type="component" value="Unassembled WGS sequence"/>
</dbReference>
<reference evidence="2 5" key="1">
    <citation type="submission" date="2014-12" db="EMBL/GenBank/DDBJ databases">
        <title>Draft genome sequences of 10 type strains of Lactococcus.</title>
        <authorList>
            <person name="Sun Z."/>
            <person name="Zhong Z."/>
            <person name="Liu W."/>
            <person name="Zhang W."/>
            <person name="Zhang H."/>
        </authorList>
    </citation>
    <scope>NUCLEOTIDE SEQUENCE [LARGE SCALE GENOMIC DNA]</scope>
    <source>
        <strain evidence="2 5">DSM 22330</strain>
    </source>
</reference>
<evidence type="ECO:0000313" key="3">
    <source>
        <dbReference type="EMBL" id="SFZ74704.1"/>
    </source>
</evidence>
<evidence type="ECO:0000313" key="2">
    <source>
        <dbReference type="EMBL" id="PCS02286.1"/>
    </source>
</evidence>
<evidence type="ECO:0000313" key="4">
    <source>
        <dbReference type="Proteomes" id="UP000185655"/>
    </source>
</evidence>
<name>A0A1K2HCZ4_9LACT</name>
<dbReference type="STRING" id="1122154.SAMN02746068_01314"/>
<protein>
    <submittedName>
        <fullName evidence="3">CBS domain-containing protein</fullName>
    </submittedName>
</protein>
<keyword evidence="5" id="KW-1185">Reference proteome</keyword>
<dbReference type="EMBL" id="FPKS01000006">
    <property type="protein sequence ID" value="SFZ74704.1"/>
    <property type="molecule type" value="Genomic_DNA"/>
</dbReference>
<dbReference type="Pfam" id="PF00571">
    <property type="entry name" value="CBS"/>
    <property type="match status" value="1"/>
</dbReference>
<dbReference type="EMBL" id="JXJT01000017">
    <property type="protein sequence ID" value="PCS02286.1"/>
    <property type="molecule type" value="Genomic_DNA"/>
</dbReference>
<dbReference type="SUPFAM" id="SSF54631">
    <property type="entry name" value="CBS-domain pair"/>
    <property type="match status" value="1"/>
</dbReference>
<organism evidence="3 4">
    <name type="scientific">Pseudolactococcus chungangensis CAU 28 = DSM 22330</name>
    <dbReference type="NCBI Taxonomy" id="1122154"/>
    <lineage>
        <taxon>Bacteria</taxon>
        <taxon>Bacillati</taxon>
        <taxon>Bacillota</taxon>
        <taxon>Bacilli</taxon>
        <taxon>Lactobacillales</taxon>
        <taxon>Streptococcaceae</taxon>
        <taxon>Pseudolactococcus</taxon>
    </lineage>
</organism>
<dbReference type="InterPro" id="IPR000644">
    <property type="entry name" value="CBS_dom"/>
</dbReference>
<proteinExistence type="predicted"/>
<dbReference type="AlphaFoldDB" id="A0A1K2HCZ4"/>
<evidence type="ECO:0000259" key="1">
    <source>
        <dbReference type="Pfam" id="PF00571"/>
    </source>
</evidence>
<evidence type="ECO:0000313" key="5">
    <source>
        <dbReference type="Proteomes" id="UP000218979"/>
    </source>
</evidence>
<sequence length="243" mass="27711">MTEKQMPSELESTPNTLNEQFIAIYKKIEAFANKKFNKTGKYMPMSQLTDAIMAYMPGAREYAMDFELFNNLRNMMQHKLSNNYFVIQPEVVTLIQHVYEVLTKPITVGQLFASEVIFVPEFADFDTVMDLIKRHHHTQFPVIRNGKFVMRKIITANALVHALTLSKKPSVSDMLAQSQAIVRFIPASASIFEAEKILLDEMKLGQKSVVLLITKVTDYNKVRPVDVIGLINITDLPQILAKK</sequence>
<gene>
    <name evidence="2" type="ORF">RR45_GL000661</name>
    <name evidence="3" type="ORF">SAMN02746068_01314</name>
</gene>